<feature type="region of interest" description="Disordered" evidence="1">
    <location>
        <begin position="1"/>
        <end position="79"/>
    </location>
</feature>
<proteinExistence type="predicted"/>
<dbReference type="InterPro" id="IPR001202">
    <property type="entry name" value="WW_dom"/>
</dbReference>
<dbReference type="Gene3D" id="2.20.70.10">
    <property type="match status" value="1"/>
</dbReference>
<dbReference type="AlphaFoldDB" id="A0AAD6V365"/>
<dbReference type="EMBL" id="JARJCW010000060">
    <property type="protein sequence ID" value="KAJ7201039.1"/>
    <property type="molecule type" value="Genomic_DNA"/>
</dbReference>
<dbReference type="CDD" id="cd00201">
    <property type="entry name" value="WW"/>
    <property type="match status" value="1"/>
</dbReference>
<dbReference type="PROSITE" id="PS50020">
    <property type="entry name" value="WW_DOMAIN_2"/>
    <property type="match status" value="1"/>
</dbReference>
<dbReference type="Pfam" id="PF00397">
    <property type="entry name" value="WW"/>
    <property type="match status" value="1"/>
</dbReference>
<gene>
    <name evidence="3" type="ORF">GGX14DRAFT_465527</name>
</gene>
<evidence type="ECO:0000313" key="4">
    <source>
        <dbReference type="Proteomes" id="UP001219525"/>
    </source>
</evidence>
<feature type="compositionally biased region" description="Low complexity" evidence="1">
    <location>
        <begin position="111"/>
        <end position="126"/>
    </location>
</feature>
<dbReference type="SMART" id="SM00456">
    <property type="entry name" value="WW"/>
    <property type="match status" value="1"/>
</dbReference>
<feature type="compositionally biased region" description="Low complexity" evidence="1">
    <location>
        <begin position="65"/>
        <end position="79"/>
    </location>
</feature>
<feature type="region of interest" description="Disordered" evidence="1">
    <location>
        <begin position="232"/>
        <end position="258"/>
    </location>
</feature>
<comment type="caution">
    <text evidence="3">The sequence shown here is derived from an EMBL/GenBank/DDBJ whole genome shotgun (WGS) entry which is preliminary data.</text>
</comment>
<dbReference type="PROSITE" id="PS01159">
    <property type="entry name" value="WW_DOMAIN_1"/>
    <property type="match status" value="1"/>
</dbReference>
<accession>A0AAD6V365</accession>
<feature type="region of interest" description="Disordered" evidence="1">
    <location>
        <begin position="99"/>
        <end position="135"/>
    </location>
</feature>
<dbReference type="SUPFAM" id="SSF51045">
    <property type="entry name" value="WW domain"/>
    <property type="match status" value="1"/>
</dbReference>
<evidence type="ECO:0000256" key="1">
    <source>
        <dbReference type="SAM" id="MobiDB-lite"/>
    </source>
</evidence>
<evidence type="ECO:0000259" key="2">
    <source>
        <dbReference type="PROSITE" id="PS50020"/>
    </source>
</evidence>
<reference evidence="3" key="1">
    <citation type="submission" date="2023-03" db="EMBL/GenBank/DDBJ databases">
        <title>Massive genome expansion in bonnet fungi (Mycena s.s.) driven by repeated elements and novel gene families across ecological guilds.</title>
        <authorList>
            <consortium name="Lawrence Berkeley National Laboratory"/>
            <person name="Harder C.B."/>
            <person name="Miyauchi S."/>
            <person name="Viragh M."/>
            <person name="Kuo A."/>
            <person name="Thoen E."/>
            <person name="Andreopoulos B."/>
            <person name="Lu D."/>
            <person name="Skrede I."/>
            <person name="Drula E."/>
            <person name="Henrissat B."/>
            <person name="Morin E."/>
            <person name="Kohler A."/>
            <person name="Barry K."/>
            <person name="LaButti K."/>
            <person name="Morin E."/>
            <person name="Salamov A."/>
            <person name="Lipzen A."/>
            <person name="Mereny Z."/>
            <person name="Hegedus B."/>
            <person name="Baldrian P."/>
            <person name="Stursova M."/>
            <person name="Weitz H."/>
            <person name="Taylor A."/>
            <person name="Grigoriev I.V."/>
            <person name="Nagy L.G."/>
            <person name="Martin F."/>
            <person name="Kauserud H."/>
        </authorList>
    </citation>
    <scope>NUCLEOTIDE SEQUENCE</scope>
    <source>
        <strain evidence="3">9144</strain>
    </source>
</reference>
<name>A0AAD6V365_9AGAR</name>
<feature type="domain" description="WW" evidence="2">
    <location>
        <begin position="72"/>
        <end position="106"/>
    </location>
</feature>
<dbReference type="Proteomes" id="UP001219525">
    <property type="component" value="Unassembled WGS sequence"/>
</dbReference>
<dbReference type="InterPro" id="IPR036020">
    <property type="entry name" value="WW_dom_sf"/>
</dbReference>
<keyword evidence="4" id="KW-1185">Reference proteome</keyword>
<protein>
    <recommendedName>
        <fullName evidence="2">WW domain-containing protein</fullName>
    </recommendedName>
</protein>
<evidence type="ECO:0000313" key="3">
    <source>
        <dbReference type="EMBL" id="KAJ7201039.1"/>
    </source>
</evidence>
<sequence>MSTPLKTSKEPSPAPNPTEPPATSDASEPAVATDASEPVVATDVSETSAATETPADSAESPLESAQPAPEQQQPPTAWQAIFSPQYNAYYFYNSETQETTWTNPLQPPSGAEASTSATAAEASVTVPGETSQPQSSILDPHYAAIQSAAIAQGIDPALAYLDPSLAASTSAGGPAGAALPQSFHAKFNARTGQFTALDGRTPDHLSEYERAKRMSEVFFDVAAWEQNLAEERAAEAEAGGKKRKRPTKKDLERFKQQKKLKKIAKTAWLRT</sequence>
<organism evidence="3 4">
    <name type="scientific">Mycena pura</name>
    <dbReference type="NCBI Taxonomy" id="153505"/>
    <lineage>
        <taxon>Eukaryota</taxon>
        <taxon>Fungi</taxon>
        <taxon>Dikarya</taxon>
        <taxon>Basidiomycota</taxon>
        <taxon>Agaricomycotina</taxon>
        <taxon>Agaricomycetes</taxon>
        <taxon>Agaricomycetidae</taxon>
        <taxon>Agaricales</taxon>
        <taxon>Marasmiineae</taxon>
        <taxon>Mycenaceae</taxon>
        <taxon>Mycena</taxon>
    </lineage>
</organism>